<feature type="transmembrane region" description="Helical" evidence="7">
    <location>
        <begin position="65"/>
        <end position="83"/>
    </location>
</feature>
<keyword evidence="5 7" id="KW-0472">Membrane</keyword>
<feature type="transmembrane region" description="Helical" evidence="7">
    <location>
        <begin position="342"/>
        <end position="366"/>
    </location>
</feature>
<keyword evidence="2" id="KW-1003">Cell membrane</keyword>
<feature type="region of interest" description="Disordered" evidence="6">
    <location>
        <begin position="391"/>
        <end position="410"/>
    </location>
</feature>
<keyword evidence="4 7" id="KW-1133">Transmembrane helix</keyword>
<dbReference type="NCBIfam" id="TIGR03408">
    <property type="entry name" value="urea_trans_UrtC"/>
    <property type="match status" value="1"/>
</dbReference>
<dbReference type="CDD" id="cd06581">
    <property type="entry name" value="TM_PBP1_LivM_like"/>
    <property type="match status" value="1"/>
</dbReference>
<evidence type="ECO:0000313" key="8">
    <source>
        <dbReference type="EMBL" id="MBE9253716.1"/>
    </source>
</evidence>
<feature type="transmembrane region" description="Helical" evidence="7">
    <location>
        <begin position="306"/>
        <end position="330"/>
    </location>
</feature>
<evidence type="ECO:0000256" key="3">
    <source>
        <dbReference type="ARBA" id="ARBA00022692"/>
    </source>
</evidence>
<reference evidence="8 9" key="1">
    <citation type="submission" date="2020-10" db="EMBL/GenBank/DDBJ databases">
        <authorList>
            <person name="Castelo-Branco R."/>
            <person name="Eusebio N."/>
            <person name="Adriana R."/>
            <person name="Vieira A."/>
            <person name="Brugerolle De Fraissinette N."/>
            <person name="Rezende De Castro R."/>
            <person name="Schneider M.P."/>
            <person name="Vasconcelos V."/>
            <person name="Leao P.N."/>
        </authorList>
    </citation>
    <scope>NUCLEOTIDE SEQUENCE [LARGE SCALE GENOMIC DNA]</scope>
    <source>
        <strain evidence="8 9">LEGE 00031</strain>
    </source>
</reference>
<evidence type="ECO:0000313" key="9">
    <source>
        <dbReference type="Proteomes" id="UP000658720"/>
    </source>
</evidence>
<dbReference type="RefSeq" id="WP_190596289.1">
    <property type="nucleotide sequence ID" value="NZ_JADEVV010000017.1"/>
</dbReference>
<sequence length="410" mass="45276">MQNPPQNPGSPLGKLLKKLGWSDYALFGAVLVFACIPLIIAVLSLSDWVVGQWLLKNFPFLRLRLMGRFLSLAIIALGIDLIWGYTGLLSLGHGIFFALGGYAFAMYLNLQLPDGQLPEFFGLYGVDKLPLIWQPFHSLPITLLAMVLVPGAIAALLGYLIFRNRIKGVYFSILTQAALLVFYNFFNGQQKLINGTNGLKTDTERIFGYLASSDGAQLVFYELTVVALLLVYILCRWLTSGRFGRILVAIRDDETRVRFTGYDPTGFKVLVFGISGAIAGLSGGLYTVQTGIITPSIMDVAFSIEMVIWVAVGGRATLVGAVLGTLLVRLAQSSLSEQFPEVWLFFQGALFLIVVTVLPNGIVGWWQEQGIVQLRNLFRGKPQLATFPSLEEDPLVQEERQQFEGEPEEP</sequence>
<dbReference type="PANTHER" id="PTHR30482:SF4">
    <property type="entry name" value="SLR1201 PROTEIN"/>
    <property type="match status" value="1"/>
</dbReference>
<keyword evidence="9" id="KW-1185">Reference proteome</keyword>
<dbReference type="InterPro" id="IPR001851">
    <property type="entry name" value="ABC_transp_permease"/>
</dbReference>
<evidence type="ECO:0000256" key="2">
    <source>
        <dbReference type="ARBA" id="ARBA00022475"/>
    </source>
</evidence>
<comment type="subcellular location">
    <subcellularLocation>
        <location evidence="1">Cell membrane</location>
        <topology evidence="1">Multi-pass membrane protein</topology>
    </subcellularLocation>
</comment>
<accession>A0ABR9VU20</accession>
<feature type="transmembrane region" description="Helical" evidence="7">
    <location>
        <begin position="169"/>
        <end position="186"/>
    </location>
</feature>
<feature type="transmembrane region" description="Helical" evidence="7">
    <location>
        <begin position="139"/>
        <end position="162"/>
    </location>
</feature>
<feature type="transmembrane region" description="Helical" evidence="7">
    <location>
        <begin position="266"/>
        <end position="286"/>
    </location>
</feature>
<keyword evidence="3 7" id="KW-0812">Transmembrane</keyword>
<feature type="transmembrane region" description="Helical" evidence="7">
    <location>
        <begin position="24"/>
        <end position="45"/>
    </location>
</feature>
<evidence type="ECO:0000256" key="4">
    <source>
        <dbReference type="ARBA" id="ARBA00022989"/>
    </source>
</evidence>
<evidence type="ECO:0000256" key="6">
    <source>
        <dbReference type="SAM" id="MobiDB-lite"/>
    </source>
</evidence>
<evidence type="ECO:0000256" key="1">
    <source>
        <dbReference type="ARBA" id="ARBA00004651"/>
    </source>
</evidence>
<organism evidence="8 9">
    <name type="scientific">Synechocystis salina LEGE 00031</name>
    <dbReference type="NCBI Taxonomy" id="1828736"/>
    <lineage>
        <taxon>Bacteria</taxon>
        <taxon>Bacillati</taxon>
        <taxon>Cyanobacteriota</taxon>
        <taxon>Cyanophyceae</taxon>
        <taxon>Synechococcales</taxon>
        <taxon>Merismopediaceae</taxon>
        <taxon>Synechocystis</taxon>
    </lineage>
</organism>
<dbReference type="InterPro" id="IPR017778">
    <property type="entry name" value="ABC_transptr_urea_perm_UrtC"/>
</dbReference>
<feature type="transmembrane region" description="Helical" evidence="7">
    <location>
        <begin position="218"/>
        <end position="235"/>
    </location>
</feature>
<dbReference type="Pfam" id="PF02653">
    <property type="entry name" value="BPD_transp_2"/>
    <property type="match status" value="1"/>
</dbReference>
<evidence type="ECO:0000256" key="5">
    <source>
        <dbReference type="ARBA" id="ARBA00023136"/>
    </source>
</evidence>
<proteinExistence type="predicted"/>
<dbReference type="PANTHER" id="PTHR30482">
    <property type="entry name" value="HIGH-AFFINITY BRANCHED-CHAIN AMINO ACID TRANSPORT SYSTEM PERMEASE"/>
    <property type="match status" value="1"/>
</dbReference>
<evidence type="ECO:0000256" key="7">
    <source>
        <dbReference type="SAM" id="Phobius"/>
    </source>
</evidence>
<gene>
    <name evidence="8" type="primary">urtC</name>
    <name evidence="8" type="ORF">IQ217_07585</name>
</gene>
<name>A0ABR9VU20_9SYNC</name>
<dbReference type="InterPro" id="IPR043428">
    <property type="entry name" value="LivM-like"/>
</dbReference>
<dbReference type="EMBL" id="JADEVV010000017">
    <property type="protein sequence ID" value="MBE9253716.1"/>
    <property type="molecule type" value="Genomic_DNA"/>
</dbReference>
<comment type="caution">
    <text evidence="8">The sequence shown here is derived from an EMBL/GenBank/DDBJ whole genome shotgun (WGS) entry which is preliminary data.</text>
</comment>
<protein>
    <submittedName>
        <fullName evidence="8">Urea ABC transporter permease subunit UrtC</fullName>
    </submittedName>
</protein>
<dbReference type="Proteomes" id="UP000658720">
    <property type="component" value="Unassembled WGS sequence"/>
</dbReference>